<proteinExistence type="predicted"/>
<keyword evidence="11 13" id="KW-0961">Cell wall biogenesis/degradation</keyword>
<keyword evidence="2" id="KW-1003">Cell membrane</keyword>
<dbReference type="GO" id="GO:0071972">
    <property type="term" value="F:peptidoglycan L,D-transpeptidase activity"/>
    <property type="evidence" value="ECO:0007669"/>
    <property type="project" value="TreeGrafter"/>
</dbReference>
<dbReference type="PANTHER" id="PTHR30582">
    <property type="entry name" value="L,D-TRANSPEPTIDASE"/>
    <property type="match status" value="1"/>
</dbReference>
<comment type="caution">
    <text evidence="15">The sequence shown here is derived from an EMBL/GenBank/DDBJ whole genome shotgun (WGS) entry which is preliminary data.</text>
</comment>
<evidence type="ECO:0000256" key="13">
    <source>
        <dbReference type="PROSITE-ProRule" id="PRU01373"/>
    </source>
</evidence>
<keyword evidence="5 13" id="KW-0133">Cell shape</keyword>
<dbReference type="Pfam" id="PF03734">
    <property type="entry name" value="YkuD"/>
    <property type="match status" value="1"/>
</dbReference>
<dbReference type="CDD" id="cd16913">
    <property type="entry name" value="YkuD_like"/>
    <property type="match status" value="1"/>
</dbReference>
<dbReference type="Gene3D" id="2.40.440.10">
    <property type="entry name" value="L,D-transpeptidase catalytic domain-like"/>
    <property type="match status" value="1"/>
</dbReference>
<evidence type="ECO:0000256" key="12">
    <source>
        <dbReference type="ARBA" id="ARBA00060592"/>
    </source>
</evidence>
<dbReference type="GO" id="GO:0016746">
    <property type="term" value="F:acyltransferase activity"/>
    <property type="evidence" value="ECO:0007669"/>
    <property type="project" value="UniProtKB-KW"/>
</dbReference>
<dbReference type="SUPFAM" id="SSF141523">
    <property type="entry name" value="L,D-transpeptidase catalytic domain-like"/>
    <property type="match status" value="1"/>
</dbReference>
<evidence type="ECO:0000256" key="5">
    <source>
        <dbReference type="ARBA" id="ARBA00022960"/>
    </source>
</evidence>
<dbReference type="Proteomes" id="UP001143347">
    <property type="component" value="Unassembled WGS sequence"/>
</dbReference>
<feature type="domain" description="L,D-TPase catalytic" evidence="14">
    <location>
        <begin position="231"/>
        <end position="356"/>
    </location>
</feature>
<keyword evidence="6 13" id="KW-0573">Peptidoglycan synthesis</keyword>
<keyword evidence="8" id="KW-0564">Palmitate</keyword>
<evidence type="ECO:0000256" key="4">
    <source>
        <dbReference type="ARBA" id="ARBA00022729"/>
    </source>
</evidence>
<comment type="pathway">
    <text evidence="12">Glycan biosynthesis.</text>
</comment>
<dbReference type="Pfam" id="PF17964">
    <property type="entry name" value="Big_10"/>
    <property type="match status" value="1"/>
</dbReference>
<evidence type="ECO:0000313" key="15">
    <source>
        <dbReference type="EMBL" id="MCX2964100.1"/>
    </source>
</evidence>
<dbReference type="FunFam" id="2.40.440.10:FF:000005">
    <property type="entry name" value="L,D-transpeptidase 2"/>
    <property type="match status" value="1"/>
</dbReference>
<dbReference type="EMBL" id="JAPKFM010000006">
    <property type="protein sequence ID" value="MCX2964100.1"/>
    <property type="molecule type" value="Genomic_DNA"/>
</dbReference>
<evidence type="ECO:0000256" key="1">
    <source>
        <dbReference type="ARBA" id="ARBA00004752"/>
    </source>
</evidence>
<dbReference type="GO" id="GO:0008360">
    <property type="term" value="P:regulation of cell shape"/>
    <property type="evidence" value="ECO:0007669"/>
    <property type="project" value="UniProtKB-UniRule"/>
</dbReference>
<evidence type="ECO:0000256" key="9">
    <source>
        <dbReference type="ARBA" id="ARBA00023288"/>
    </source>
</evidence>
<dbReference type="GO" id="GO:0005576">
    <property type="term" value="C:extracellular region"/>
    <property type="evidence" value="ECO:0007669"/>
    <property type="project" value="TreeGrafter"/>
</dbReference>
<keyword evidence="3" id="KW-0808">Transferase</keyword>
<dbReference type="Gene3D" id="2.60.40.3710">
    <property type="match status" value="1"/>
</dbReference>
<dbReference type="Gene3D" id="2.60.40.3780">
    <property type="match status" value="1"/>
</dbReference>
<dbReference type="PROSITE" id="PS52029">
    <property type="entry name" value="LD_TPASE"/>
    <property type="match status" value="1"/>
</dbReference>
<dbReference type="AlphaFoldDB" id="A0A9X3D3B3"/>
<evidence type="ECO:0000256" key="7">
    <source>
        <dbReference type="ARBA" id="ARBA00023136"/>
    </source>
</evidence>
<keyword evidence="10" id="KW-0012">Acyltransferase</keyword>
<dbReference type="CDD" id="cd13432">
    <property type="entry name" value="LDT_IgD_like_2"/>
    <property type="match status" value="1"/>
</dbReference>
<dbReference type="InterPro" id="IPR038063">
    <property type="entry name" value="Transpep_catalytic_dom"/>
</dbReference>
<evidence type="ECO:0000256" key="11">
    <source>
        <dbReference type="ARBA" id="ARBA00023316"/>
    </source>
</evidence>
<dbReference type="GO" id="GO:0018104">
    <property type="term" value="P:peptidoglycan-protein cross-linking"/>
    <property type="evidence" value="ECO:0007669"/>
    <property type="project" value="TreeGrafter"/>
</dbReference>
<dbReference type="InterPro" id="IPR050979">
    <property type="entry name" value="LD-transpeptidase"/>
</dbReference>
<dbReference type="InterPro" id="IPR041280">
    <property type="entry name" value="Big_10"/>
</dbReference>
<keyword evidence="16" id="KW-1185">Reference proteome</keyword>
<dbReference type="PANTHER" id="PTHR30582:SF2">
    <property type="entry name" value="L,D-TRANSPEPTIDASE YCIB-RELATED"/>
    <property type="match status" value="1"/>
</dbReference>
<evidence type="ECO:0000256" key="2">
    <source>
        <dbReference type="ARBA" id="ARBA00022475"/>
    </source>
</evidence>
<keyword evidence="9" id="KW-0449">Lipoprotein</keyword>
<protein>
    <submittedName>
        <fullName evidence="15">Ig-like domain-containing protein</fullName>
    </submittedName>
</protein>
<sequence length="384" mass="39839">MVVVAASLAGCSLAPGYPDTVTDAQSLDSLAQPTISVTGWGDTPMNDNAVGVMPGAPITVTARDGSLSSVVIAGPDGPVAGSTSADGSRWTSSGALDFGTDYTLNAAARGVDGVGARKIGFTTASAESLAYASTVTADGETVGIGQPVAINFDTPVADKRNAQNAITVTTDPPVQGAFYWINDSMVRWRPEHFWAPGTKVKVSVDAKGIDLGDGVFGDNNLTSNFTVGRSLVAVADDDTEQITVSVNGKVVKTMPTSMGKDATPTNTGTYIVAEREPSVIMDSSTYGVPVNSAEGYRETVYDATRISFSGIYVHSAPWSLGDQGVDDVSNGCLNVSPANAKWFLDHALRGDIVQVKNTVGPPLPGDDGLGDWNIPWSVWKKGNA</sequence>
<evidence type="ECO:0000256" key="10">
    <source>
        <dbReference type="ARBA" id="ARBA00023315"/>
    </source>
</evidence>
<dbReference type="InterPro" id="IPR005490">
    <property type="entry name" value="LD_TPept_cat_dom"/>
</dbReference>
<keyword evidence="4" id="KW-0732">Signal</keyword>
<feature type="active site" description="Proton donor/acceptor" evidence="13">
    <location>
        <position position="314"/>
    </location>
</feature>
<evidence type="ECO:0000259" key="14">
    <source>
        <dbReference type="PROSITE" id="PS52029"/>
    </source>
</evidence>
<accession>A0A9X3D3B3</accession>
<organism evidence="15 16">
    <name type="scientific">Gordonia aquimaris</name>
    <dbReference type="NCBI Taxonomy" id="2984863"/>
    <lineage>
        <taxon>Bacteria</taxon>
        <taxon>Bacillati</taxon>
        <taxon>Actinomycetota</taxon>
        <taxon>Actinomycetes</taxon>
        <taxon>Mycobacteriales</taxon>
        <taxon>Gordoniaceae</taxon>
        <taxon>Gordonia</taxon>
    </lineage>
</organism>
<reference evidence="15" key="1">
    <citation type="submission" date="2022-10" db="EMBL/GenBank/DDBJ databases">
        <title>WGS of marine actinomycetes from Thailand.</title>
        <authorList>
            <person name="Thawai C."/>
        </authorList>
    </citation>
    <scope>NUCLEOTIDE SEQUENCE</scope>
    <source>
        <strain evidence="15">SW21</strain>
    </source>
</reference>
<dbReference type="GO" id="GO:0071555">
    <property type="term" value="P:cell wall organization"/>
    <property type="evidence" value="ECO:0007669"/>
    <property type="project" value="UniProtKB-UniRule"/>
</dbReference>
<comment type="pathway">
    <text evidence="1 13">Cell wall biogenesis; peptidoglycan biosynthesis.</text>
</comment>
<gene>
    <name evidence="15" type="ORF">OSB52_08335</name>
</gene>
<name>A0A9X3D3B3_9ACTN</name>
<keyword evidence="7" id="KW-0472">Membrane</keyword>
<evidence type="ECO:0000256" key="8">
    <source>
        <dbReference type="ARBA" id="ARBA00023139"/>
    </source>
</evidence>
<feature type="active site" description="Nucleophile" evidence="13">
    <location>
        <position position="332"/>
    </location>
</feature>
<evidence type="ECO:0000256" key="3">
    <source>
        <dbReference type="ARBA" id="ARBA00022679"/>
    </source>
</evidence>
<evidence type="ECO:0000256" key="6">
    <source>
        <dbReference type="ARBA" id="ARBA00022984"/>
    </source>
</evidence>
<evidence type="ECO:0000313" key="16">
    <source>
        <dbReference type="Proteomes" id="UP001143347"/>
    </source>
</evidence>